<dbReference type="OrthoDB" id="3240451at2"/>
<evidence type="ECO:0000313" key="1">
    <source>
        <dbReference type="EMBL" id="OZG62442.1"/>
    </source>
</evidence>
<reference evidence="1 2" key="1">
    <citation type="journal article" date="2017" name="BMC Genomics">
        <title>Comparative genomic and phylogenomic analyses of the Bifidobacteriaceae family.</title>
        <authorList>
            <person name="Lugli G.A."/>
            <person name="Milani C."/>
            <person name="Turroni F."/>
            <person name="Duranti S."/>
            <person name="Mancabelli L."/>
            <person name="Mangifesta M."/>
            <person name="Ferrario C."/>
            <person name="Modesto M."/>
            <person name="Mattarelli P."/>
            <person name="Jiri K."/>
            <person name="van Sinderen D."/>
            <person name="Ventura M."/>
        </authorList>
    </citation>
    <scope>NUCLEOTIDE SEQUENCE [LARGE SCALE GENOMIC DNA]</scope>
    <source>
        <strain evidence="1 2">DSM 28807</strain>
    </source>
</reference>
<protein>
    <recommendedName>
        <fullName evidence="3">Organic solvents resistance ABC transporter permease</fullName>
    </recommendedName>
</protein>
<dbReference type="AlphaFoldDB" id="A0A261FTD3"/>
<proteinExistence type="predicted"/>
<dbReference type="EMBL" id="MWWX01000005">
    <property type="protein sequence ID" value="OZG62442.1"/>
    <property type="molecule type" value="Genomic_DNA"/>
</dbReference>
<dbReference type="Pfam" id="PF18986">
    <property type="entry name" value="DUF5719"/>
    <property type="match status" value="1"/>
</dbReference>
<keyword evidence="2" id="KW-1185">Reference proteome</keyword>
<dbReference type="STRING" id="1603886.GCA_001895165_00395"/>
<dbReference type="InterPro" id="IPR043777">
    <property type="entry name" value="DUF5719"/>
</dbReference>
<sequence length="510" mass="51853">MRKAARIGFGLLTMLVILAVAAALVLLPGPSSWVDDTSSANGAAVSHTVSPTQFSSYCPSPMNLSDTESYGDSAYQASVGNQSSTARYAAFGSVYRSTISPFATDDDEADSLSLESADLADSDTVLVDGEELAQNAASRLMDTRLLESGQGVGVAGALASQATEGDLKGVSAASCVSTDLSHSFLLTGTVTGTTQQLIVANPSSKATTVDVQAWGSDSSGALTLATSSTLTVPAYGESSMDLAAAASGQDGLYVTVSSELTPVAAVVRTVSMDGLDSKGSDFAMPLGEASAVSVVPSITQGDETTAYLFSSEDTDVTLSWVDEDGSEQAEEVALEAQRVTVVDLGEAPQGALALAADAETEVNLAVATTRSGADNQADFALTNAAHPVESSAVALPDGMAARVTLANTSDEAHTVTLHIYDASGASLGDLDIEVGANAAESLTVDDLTDGDGTAAVLVLDDESHEVGWGVLLSNPAVDDADMAGLATLEATSLMPQQTQVWARSQSGIVH</sequence>
<organism evidence="1 2">
    <name type="scientific">Bifidobacterium lemurum</name>
    <dbReference type="NCBI Taxonomy" id="1603886"/>
    <lineage>
        <taxon>Bacteria</taxon>
        <taxon>Bacillati</taxon>
        <taxon>Actinomycetota</taxon>
        <taxon>Actinomycetes</taxon>
        <taxon>Bifidobacteriales</taxon>
        <taxon>Bifidobacteriaceae</taxon>
        <taxon>Bifidobacterium</taxon>
    </lineage>
</organism>
<comment type="caution">
    <text evidence="1">The sequence shown here is derived from an EMBL/GenBank/DDBJ whole genome shotgun (WGS) entry which is preliminary data.</text>
</comment>
<evidence type="ECO:0000313" key="2">
    <source>
        <dbReference type="Proteomes" id="UP000216352"/>
    </source>
</evidence>
<evidence type="ECO:0008006" key="3">
    <source>
        <dbReference type="Google" id="ProtNLM"/>
    </source>
</evidence>
<dbReference type="Proteomes" id="UP000216352">
    <property type="component" value="Unassembled WGS sequence"/>
</dbReference>
<accession>A0A261FTD3</accession>
<dbReference type="RefSeq" id="WP_072724014.1">
    <property type="nucleotide sequence ID" value="NZ_BDIS01000004.1"/>
</dbReference>
<gene>
    <name evidence="1" type="ORF">BLEM_0988</name>
</gene>
<name>A0A261FTD3_9BIFI</name>